<dbReference type="VEuPathDB" id="FungiDB:RhiirFUN_016169"/>
<sequence length="87" mass="9998">MVRDLFKDIFVNAKLSCQQEMERTYYSTKCFMAVCFNCGIADIEIPSSNDTYPYCNECEIGPGFKRKRGKGLKFGGEEYQKKKAKKA</sequence>
<evidence type="ECO:0000313" key="2">
    <source>
        <dbReference type="Proteomes" id="UP000684084"/>
    </source>
</evidence>
<proteinExistence type="predicted"/>
<evidence type="ECO:0000313" key="1">
    <source>
        <dbReference type="EMBL" id="CAB5380294.1"/>
    </source>
</evidence>
<protein>
    <submittedName>
        <fullName evidence="1">Uncharacterized protein</fullName>
    </submittedName>
</protein>
<reference evidence="1" key="1">
    <citation type="submission" date="2020-05" db="EMBL/GenBank/DDBJ databases">
        <authorList>
            <person name="Rincon C."/>
            <person name="Sanders R I."/>
            <person name="Robbins C."/>
            <person name="Chaturvedi A."/>
        </authorList>
    </citation>
    <scope>NUCLEOTIDE SEQUENCE</scope>
    <source>
        <strain evidence="1">CHB12</strain>
    </source>
</reference>
<dbReference type="AlphaFoldDB" id="A0A915ZMP9"/>
<organism evidence="1 2">
    <name type="scientific">Rhizophagus irregularis</name>
    <dbReference type="NCBI Taxonomy" id="588596"/>
    <lineage>
        <taxon>Eukaryota</taxon>
        <taxon>Fungi</taxon>
        <taxon>Fungi incertae sedis</taxon>
        <taxon>Mucoromycota</taxon>
        <taxon>Glomeromycotina</taxon>
        <taxon>Glomeromycetes</taxon>
        <taxon>Glomerales</taxon>
        <taxon>Glomeraceae</taxon>
        <taxon>Rhizophagus</taxon>
    </lineage>
</organism>
<dbReference type="Proteomes" id="UP000684084">
    <property type="component" value="Unassembled WGS sequence"/>
</dbReference>
<dbReference type="OrthoDB" id="2381280at2759"/>
<accession>A0A915ZMP9</accession>
<name>A0A915ZMP9_9GLOM</name>
<comment type="caution">
    <text evidence="1">The sequence shown here is derived from an EMBL/GenBank/DDBJ whole genome shotgun (WGS) entry which is preliminary data.</text>
</comment>
<gene>
    <name evidence="1" type="ORF">CHRIB12_LOCUS17010</name>
</gene>
<dbReference type="EMBL" id="CAGKOT010000042">
    <property type="protein sequence ID" value="CAB5380294.1"/>
    <property type="molecule type" value="Genomic_DNA"/>
</dbReference>